<evidence type="ECO:0000256" key="3">
    <source>
        <dbReference type="HAMAP-Rule" id="MF_02071"/>
    </source>
</evidence>
<evidence type="ECO:0000256" key="2">
    <source>
        <dbReference type="ARBA" id="ARBA00023316"/>
    </source>
</evidence>
<evidence type="ECO:0000313" key="7">
    <source>
        <dbReference type="Proteomes" id="UP000326169"/>
    </source>
</evidence>
<dbReference type="SUPFAM" id="SSF50685">
    <property type="entry name" value="Barwin-like endoglucanases"/>
    <property type="match status" value="1"/>
</dbReference>
<dbReference type="EC" id="4.2.2.-" evidence="3"/>
<dbReference type="HAMAP" id="MF_02071">
    <property type="entry name" value="RlpA"/>
    <property type="match status" value="1"/>
</dbReference>
<dbReference type="InterPro" id="IPR036908">
    <property type="entry name" value="RlpA-like_sf"/>
</dbReference>
<organism evidence="6 7">
    <name type="scientific">Limnospira platensis NIES-46</name>
    <dbReference type="NCBI Taxonomy" id="1236695"/>
    <lineage>
        <taxon>Bacteria</taxon>
        <taxon>Bacillati</taxon>
        <taxon>Cyanobacteriota</taxon>
        <taxon>Cyanophyceae</taxon>
        <taxon>Oscillatoriophycideae</taxon>
        <taxon>Oscillatoriales</taxon>
        <taxon>Sirenicapillariaceae</taxon>
        <taxon>Limnospira</taxon>
    </lineage>
</organism>
<dbReference type="PANTHER" id="PTHR34183:SF8">
    <property type="entry name" value="ENDOLYTIC PEPTIDOGLYCAN TRANSGLYCOSYLASE RLPA-RELATED"/>
    <property type="match status" value="1"/>
</dbReference>
<dbReference type="InterPro" id="IPR034718">
    <property type="entry name" value="RlpA"/>
</dbReference>
<keyword evidence="2 3" id="KW-0961">Cell wall biogenesis/degradation</keyword>
<dbReference type="CDD" id="cd22268">
    <property type="entry name" value="DPBB_RlpA-like"/>
    <property type="match status" value="1"/>
</dbReference>
<keyword evidence="1 3" id="KW-0456">Lyase</keyword>
<dbReference type="RefSeq" id="WP_006618966.1">
    <property type="nucleotide sequence ID" value="NZ_BIMW01000125.1"/>
</dbReference>
<comment type="caution">
    <text evidence="6">The sequence shown here is derived from an EMBL/GenBank/DDBJ whole genome shotgun (WGS) entry which is preliminary data.</text>
</comment>
<dbReference type="InterPro" id="IPR012997">
    <property type="entry name" value="RplA"/>
</dbReference>
<name>A0A5M3TCP8_LIMPL</name>
<reference evidence="6 7" key="1">
    <citation type="journal article" date="2019" name="J Genomics">
        <title>The Draft Genome of a Hydrogen-producing Cyanobacterium, Arthrospira platensis NIES-46.</title>
        <authorList>
            <person name="Suzuki S."/>
            <person name="Yamaguchi H."/>
            <person name="Kawachi M."/>
        </authorList>
    </citation>
    <scope>NUCLEOTIDE SEQUENCE [LARGE SCALE GENOMIC DNA]</scope>
    <source>
        <strain evidence="6 7">NIES-46</strain>
    </source>
</reference>
<comment type="similarity">
    <text evidence="3 4">Belongs to the RlpA family.</text>
</comment>
<evidence type="ECO:0000259" key="5">
    <source>
        <dbReference type="Pfam" id="PF03330"/>
    </source>
</evidence>
<dbReference type="Pfam" id="PF03330">
    <property type="entry name" value="DPBB_1"/>
    <property type="match status" value="1"/>
</dbReference>
<gene>
    <name evidence="3" type="primary">rlpA</name>
    <name evidence="6" type="ORF">NIES46_33120</name>
</gene>
<evidence type="ECO:0000256" key="4">
    <source>
        <dbReference type="RuleBase" id="RU003495"/>
    </source>
</evidence>
<keyword evidence="7" id="KW-1185">Reference proteome</keyword>
<dbReference type="Gene3D" id="2.40.40.10">
    <property type="entry name" value="RlpA-like domain"/>
    <property type="match status" value="1"/>
</dbReference>
<proteinExistence type="inferred from homology"/>
<dbReference type="GeneID" id="301684102"/>
<keyword evidence="3" id="KW-0732">Signal</keyword>
<evidence type="ECO:0000313" key="6">
    <source>
        <dbReference type="EMBL" id="GCE95249.1"/>
    </source>
</evidence>
<dbReference type="Proteomes" id="UP000326169">
    <property type="component" value="Unassembled WGS sequence"/>
</dbReference>
<dbReference type="NCBIfam" id="TIGR00413">
    <property type="entry name" value="rlpA"/>
    <property type="match status" value="1"/>
</dbReference>
<feature type="domain" description="RlpA-like protein double-psi beta-barrel" evidence="5">
    <location>
        <begin position="220"/>
        <end position="308"/>
    </location>
</feature>
<accession>A0A5M3TCP8</accession>
<feature type="signal peptide" evidence="3">
    <location>
        <begin position="1"/>
        <end position="23"/>
    </location>
</feature>
<dbReference type="InterPro" id="IPR009009">
    <property type="entry name" value="RlpA-like_DPBB"/>
</dbReference>
<comment type="function">
    <text evidence="3">Lytic transglycosylase with a strong preference for naked glycan strands that lack stem peptides.</text>
</comment>
<dbReference type="PANTHER" id="PTHR34183">
    <property type="entry name" value="ENDOLYTIC PEPTIDOGLYCAN TRANSGLYCOSYLASE RLPA"/>
    <property type="match status" value="1"/>
</dbReference>
<evidence type="ECO:0000256" key="1">
    <source>
        <dbReference type="ARBA" id="ARBA00023239"/>
    </source>
</evidence>
<dbReference type="EMBL" id="BIMW01000125">
    <property type="protein sequence ID" value="GCE95249.1"/>
    <property type="molecule type" value="Genomic_DNA"/>
</dbReference>
<protein>
    <recommendedName>
        <fullName evidence="3">Probable endolytic peptidoglycan transglycosylase RlpA</fullName>
        <ecNumber evidence="3">4.2.2.-</ecNumber>
    </recommendedName>
</protein>
<feature type="chain" id="PRO_5044928832" description="Probable endolytic peptidoglycan transglycosylase RlpA" evidence="3">
    <location>
        <begin position="24"/>
        <end position="315"/>
    </location>
</feature>
<sequence length="315" mass="34275" precursor="true">MNAKLWSGLVSLLVLSVCAPAYAESECDRLLCPESDGRSHVEQLARSQGNITQIESHELDEKQAATLFVRNIPVLTFVQNPSETTARPINYQSVNVAESSTGNLIVAYLTQASDPVARANNVAVKINQISRDNIDADTIRVRWNDQEKNYVIQVGEEKLVAIDGNTILPDNTRDLATDALQATNRLRRQVGNAPPLSEIEGRPEPEVTTVAVRSVANRLQGWASWYGPGFHGNRTANGERYNQDAMTAAHRYLPFGTEVRVTNQHNGRSVVVRINDRGPFIGGRIIDLSAGAAQAIGMISSGVAPVTVEVITPAN</sequence>